<dbReference type="GO" id="GO:0016279">
    <property type="term" value="F:protein-lysine N-methyltransferase activity"/>
    <property type="evidence" value="ECO:0000318"/>
    <property type="project" value="GO_Central"/>
</dbReference>
<sequence>MVAGLLGGRDVLITDRKSALSHTRLNIEENRKSGLQDSLQVKELVWGQDVSDLSPPFDVILGADIIYIEDTFNDLLRTLRDLSGKETIVLISCKIRYERDSNFLKMMKQDFDINQVLYNKDLDITVYMAKRIFQKGERSDL</sequence>
<dbReference type="Pfam" id="PF10294">
    <property type="entry name" value="Methyltransf_16"/>
    <property type="match status" value="1"/>
</dbReference>
<dbReference type="PANTHER" id="PTHR14614:SF109">
    <property type="entry name" value="RIBOSOMAL LYSINE N-METHYLTRANSFERASE 5"/>
    <property type="match status" value="1"/>
</dbReference>
<dbReference type="PhylomeDB" id="A7TA80"/>
<name>A7TA80_NEMVE</name>
<dbReference type="FunCoup" id="A7TA80">
    <property type="interactions" value="442"/>
</dbReference>
<dbReference type="GO" id="GO:0005829">
    <property type="term" value="C:cytosol"/>
    <property type="evidence" value="ECO:0000318"/>
    <property type="project" value="GO_Central"/>
</dbReference>
<dbReference type="EMBL" id="DS473906">
    <property type="protein sequence ID" value="EDO27091.1"/>
    <property type="molecule type" value="Genomic_DNA"/>
</dbReference>
<dbReference type="HOGENOM" id="CLU_055721_4_3_1"/>
<reference evidence="1 2" key="1">
    <citation type="journal article" date="2007" name="Science">
        <title>Sea anemone genome reveals ancestral eumetazoan gene repertoire and genomic organization.</title>
        <authorList>
            <person name="Putnam N.H."/>
            <person name="Srivastava M."/>
            <person name="Hellsten U."/>
            <person name="Dirks B."/>
            <person name="Chapman J."/>
            <person name="Salamov A."/>
            <person name="Terry A."/>
            <person name="Shapiro H."/>
            <person name="Lindquist E."/>
            <person name="Kapitonov V.V."/>
            <person name="Jurka J."/>
            <person name="Genikhovich G."/>
            <person name="Grigoriev I.V."/>
            <person name="Lucas S.M."/>
            <person name="Steele R.E."/>
            <person name="Finnerty J.R."/>
            <person name="Technau U."/>
            <person name="Martindale M.Q."/>
            <person name="Rokhsar D.S."/>
        </authorList>
    </citation>
    <scope>NUCLEOTIDE SEQUENCE [LARGE SCALE GENOMIC DNA]</scope>
    <source>
        <strain evidence="2">CH2 X CH6</strain>
    </source>
</reference>
<evidence type="ECO:0000313" key="1">
    <source>
        <dbReference type="EMBL" id="EDO27091.1"/>
    </source>
</evidence>
<evidence type="ECO:0008006" key="3">
    <source>
        <dbReference type="Google" id="ProtNLM"/>
    </source>
</evidence>
<dbReference type="OMA" id="VVWDAXA"/>
<dbReference type="STRING" id="45351.A7TA80"/>
<protein>
    <recommendedName>
        <fullName evidence="3">Calmodulin-lysine N-methyltransferase</fullName>
    </recommendedName>
</protein>
<evidence type="ECO:0000313" key="2">
    <source>
        <dbReference type="Proteomes" id="UP000001593"/>
    </source>
</evidence>
<dbReference type="InParanoid" id="A7TA80"/>
<proteinExistence type="predicted"/>
<keyword evidence="2" id="KW-1185">Reference proteome</keyword>
<dbReference type="Proteomes" id="UP000001593">
    <property type="component" value="Unassembled WGS sequence"/>
</dbReference>
<dbReference type="PANTHER" id="PTHR14614">
    <property type="entry name" value="HEPATOCELLULAR CARCINOMA-ASSOCIATED ANTIGEN"/>
    <property type="match status" value="1"/>
</dbReference>
<dbReference type="InterPro" id="IPR019410">
    <property type="entry name" value="Methyltransf_16"/>
</dbReference>
<dbReference type="eggNOG" id="KOG2793">
    <property type="taxonomic scope" value="Eukaryota"/>
</dbReference>
<gene>
    <name evidence="1" type="ORF">NEMVEDRAFT_v1g224409</name>
</gene>
<accession>A7TA80</accession>
<dbReference type="InterPro" id="IPR029063">
    <property type="entry name" value="SAM-dependent_MTases_sf"/>
</dbReference>
<dbReference type="GO" id="GO:0032991">
    <property type="term" value="C:protein-containing complex"/>
    <property type="evidence" value="ECO:0000318"/>
    <property type="project" value="GO_Central"/>
</dbReference>
<dbReference type="AlphaFoldDB" id="A7TA80"/>
<organism evidence="1 2">
    <name type="scientific">Nematostella vectensis</name>
    <name type="common">Starlet sea anemone</name>
    <dbReference type="NCBI Taxonomy" id="45351"/>
    <lineage>
        <taxon>Eukaryota</taxon>
        <taxon>Metazoa</taxon>
        <taxon>Cnidaria</taxon>
        <taxon>Anthozoa</taxon>
        <taxon>Hexacorallia</taxon>
        <taxon>Actiniaria</taxon>
        <taxon>Edwardsiidae</taxon>
        <taxon>Nematostella</taxon>
    </lineage>
</organism>
<dbReference type="Gene3D" id="3.40.50.150">
    <property type="entry name" value="Vaccinia Virus protein VP39"/>
    <property type="match status" value="1"/>
</dbReference>